<dbReference type="RefSeq" id="WP_132083869.1">
    <property type="nucleotide sequence ID" value="NZ_SLUK01000002.1"/>
</dbReference>
<organism evidence="2 3">
    <name type="scientific">Harryflintia acetispora</name>
    <dbReference type="NCBI Taxonomy" id="1849041"/>
    <lineage>
        <taxon>Bacteria</taxon>
        <taxon>Bacillati</taxon>
        <taxon>Bacillota</taxon>
        <taxon>Clostridia</taxon>
        <taxon>Eubacteriales</taxon>
        <taxon>Oscillospiraceae</taxon>
        <taxon>Harryflintia</taxon>
    </lineage>
</organism>
<comment type="caution">
    <text evidence="2">The sequence shown here is derived from an EMBL/GenBank/DDBJ whole genome shotgun (WGS) entry which is preliminary data.</text>
</comment>
<dbReference type="AlphaFoldDB" id="A0A9X8UL01"/>
<reference evidence="2 3" key="1">
    <citation type="submission" date="2019-03" db="EMBL/GenBank/DDBJ databases">
        <title>Genomic Encyclopedia of Type Strains, Phase IV (KMG-IV): sequencing the most valuable type-strain genomes for metagenomic binning, comparative biology and taxonomic classification.</title>
        <authorList>
            <person name="Goeker M."/>
        </authorList>
    </citation>
    <scope>NUCLEOTIDE SEQUENCE [LARGE SCALE GENOMIC DNA]</scope>
    <source>
        <strain evidence="2 3">DSM 100433</strain>
    </source>
</reference>
<dbReference type="EMBL" id="SLUK01000002">
    <property type="protein sequence ID" value="TCL44388.1"/>
    <property type="molecule type" value="Genomic_DNA"/>
</dbReference>
<evidence type="ECO:0000256" key="1">
    <source>
        <dbReference type="SAM" id="MobiDB-lite"/>
    </source>
</evidence>
<gene>
    <name evidence="2" type="ORF">EDD78_1021</name>
</gene>
<accession>A0A9X8UL01</accession>
<evidence type="ECO:0000313" key="3">
    <source>
        <dbReference type="Proteomes" id="UP000294682"/>
    </source>
</evidence>
<evidence type="ECO:0000313" key="2">
    <source>
        <dbReference type="EMBL" id="TCL44388.1"/>
    </source>
</evidence>
<dbReference type="Proteomes" id="UP000294682">
    <property type="component" value="Unassembled WGS sequence"/>
</dbReference>
<protein>
    <recommendedName>
        <fullName evidence="4">Zinc ribbon domain-containing protein</fullName>
    </recommendedName>
</protein>
<feature type="compositionally biased region" description="Basic and acidic residues" evidence="1">
    <location>
        <begin position="82"/>
        <end position="102"/>
    </location>
</feature>
<sequence length="151" mass="16792">MFGRKKDKEPRQTNEERFRAALEAIGLPPDLDFEQAKAYQSSTKTYERTVDGVSVTYTQKTVNGSTACFKVENGEEFPVSEAEFKEFREQVGGRPARERPGARADSPSPPKSAGRQSLTLRCPSCGAKNKIEAGEWDYCSRCGAQIFGEQK</sequence>
<feature type="region of interest" description="Disordered" evidence="1">
    <location>
        <begin position="81"/>
        <end position="119"/>
    </location>
</feature>
<evidence type="ECO:0008006" key="4">
    <source>
        <dbReference type="Google" id="ProtNLM"/>
    </source>
</evidence>
<name>A0A9X8UL01_9FIRM</name>
<keyword evidence="3" id="KW-1185">Reference proteome</keyword>
<proteinExistence type="predicted"/>